<comment type="caution">
    <text evidence="2">The sequence shown here is derived from an EMBL/GenBank/DDBJ whole genome shotgun (WGS) entry which is preliminary data.</text>
</comment>
<dbReference type="Proteomes" id="UP001607302">
    <property type="component" value="Unassembled WGS sequence"/>
</dbReference>
<evidence type="ECO:0000313" key="2">
    <source>
        <dbReference type="EMBL" id="KAL2712354.1"/>
    </source>
</evidence>
<sequence>MIKRRGVITGNKCFVARKSVIALCVARYRLARLPRVRRGCKEAGRRGGDRGFSKHNTSWSIGTKKERSNARCSRLLLETCSEVARDSRDSPVFRFDVRNRHKVYSKKLPERTVSEYFQAVSFRGAMGYCLYKDTWPRKSIRCTVTGCTCESFTPGKRHLRYCGKCHHGWDTTVVMVVKGTTWLRTVTGLKRNICASICGARSGRGSWKLKEEEKERALRPRKTSNFGPGLTGALMCIRGLLDLRFDLAQCYLSMFASDSEWVSSCKEEEEEEDEEVEEKEEGKRQRRPFCPSFLTSFGSEDKEREL</sequence>
<feature type="compositionally biased region" description="Acidic residues" evidence="1">
    <location>
        <begin position="267"/>
        <end position="279"/>
    </location>
</feature>
<keyword evidence="3" id="KW-1185">Reference proteome</keyword>
<protein>
    <submittedName>
        <fullName evidence="2">La-related protein Larp4B-like</fullName>
    </submittedName>
</protein>
<reference evidence="2 3" key="1">
    <citation type="journal article" date="2024" name="Ann. Entomol. Soc. Am.">
        <title>Genomic analyses of the southern and eastern yellowjacket wasps (Hymenoptera: Vespidae) reveal evolutionary signatures of social life.</title>
        <authorList>
            <person name="Catto M.A."/>
            <person name="Caine P.B."/>
            <person name="Orr S.E."/>
            <person name="Hunt B.G."/>
            <person name="Goodisman M.A.D."/>
        </authorList>
    </citation>
    <scope>NUCLEOTIDE SEQUENCE [LARGE SCALE GENOMIC DNA]</scope>
    <source>
        <strain evidence="2">233</strain>
        <tissue evidence="2">Head and thorax</tissue>
    </source>
</reference>
<organism evidence="2 3">
    <name type="scientific">Vespula squamosa</name>
    <name type="common">Southern yellow jacket</name>
    <name type="synonym">Wasp</name>
    <dbReference type="NCBI Taxonomy" id="30214"/>
    <lineage>
        <taxon>Eukaryota</taxon>
        <taxon>Metazoa</taxon>
        <taxon>Ecdysozoa</taxon>
        <taxon>Arthropoda</taxon>
        <taxon>Hexapoda</taxon>
        <taxon>Insecta</taxon>
        <taxon>Pterygota</taxon>
        <taxon>Neoptera</taxon>
        <taxon>Endopterygota</taxon>
        <taxon>Hymenoptera</taxon>
        <taxon>Apocrita</taxon>
        <taxon>Aculeata</taxon>
        <taxon>Vespoidea</taxon>
        <taxon>Vespidae</taxon>
        <taxon>Vespinae</taxon>
        <taxon>Vespula</taxon>
    </lineage>
</organism>
<name>A0ABD1ZVE8_VESSQ</name>
<proteinExistence type="predicted"/>
<evidence type="ECO:0000256" key="1">
    <source>
        <dbReference type="SAM" id="MobiDB-lite"/>
    </source>
</evidence>
<accession>A0ABD1ZVE8</accession>
<dbReference type="AlphaFoldDB" id="A0ABD1ZVE8"/>
<dbReference type="EMBL" id="JAUDFV010000166">
    <property type="protein sequence ID" value="KAL2712354.1"/>
    <property type="molecule type" value="Genomic_DNA"/>
</dbReference>
<gene>
    <name evidence="2" type="ORF">V1478_017877</name>
</gene>
<evidence type="ECO:0000313" key="3">
    <source>
        <dbReference type="Proteomes" id="UP001607302"/>
    </source>
</evidence>
<feature type="region of interest" description="Disordered" evidence="1">
    <location>
        <begin position="261"/>
        <end position="306"/>
    </location>
</feature>